<dbReference type="AlphaFoldDB" id="X1JA49"/>
<proteinExistence type="predicted"/>
<sequence>GYAIGGQLVERLPVGAPGDLDRQAALTRRLLGAHPAVWSTPDHWPKGEFRP</sequence>
<gene>
    <name evidence="1" type="ORF">S03H2_72631</name>
</gene>
<evidence type="ECO:0000313" key="1">
    <source>
        <dbReference type="EMBL" id="GAH91571.1"/>
    </source>
</evidence>
<comment type="caution">
    <text evidence="1">The sequence shown here is derived from an EMBL/GenBank/DDBJ whole genome shotgun (WGS) entry which is preliminary data.</text>
</comment>
<feature type="non-terminal residue" evidence="1">
    <location>
        <position position="1"/>
    </location>
</feature>
<protein>
    <submittedName>
        <fullName evidence="1">Uncharacterized protein</fullName>
    </submittedName>
</protein>
<reference evidence="1" key="1">
    <citation type="journal article" date="2014" name="Front. Microbiol.">
        <title>High frequency of phylogenetically diverse reductive dehalogenase-homologous genes in deep subseafloor sedimentary metagenomes.</title>
        <authorList>
            <person name="Kawai M."/>
            <person name="Futagami T."/>
            <person name="Toyoda A."/>
            <person name="Takaki Y."/>
            <person name="Nishi S."/>
            <person name="Hori S."/>
            <person name="Arai W."/>
            <person name="Tsubouchi T."/>
            <person name="Morono Y."/>
            <person name="Uchiyama I."/>
            <person name="Ito T."/>
            <person name="Fujiyama A."/>
            <person name="Inagaki F."/>
            <person name="Takami H."/>
        </authorList>
    </citation>
    <scope>NUCLEOTIDE SEQUENCE</scope>
    <source>
        <strain evidence="1">Expedition CK06-06</strain>
    </source>
</reference>
<accession>X1JA49</accession>
<feature type="non-terminal residue" evidence="1">
    <location>
        <position position="51"/>
    </location>
</feature>
<organism evidence="1">
    <name type="scientific">marine sediment metagenome</name>
    <dbReference type="NCBI Taxonomy" id="412755"/>
    <lineage>
        <taxon>unclassified sequences</taxon>
        <taxon>metagenomes</taxon>
        <taxon>ecological metagenomes</taxon>
    </lineage>
</organism>
<dbReference type="EMBL" id="BARU01049234">
    <property type="protein sequence ID" value="GAH91571.1"/>
    <property type="molecule type" value="Genomic_DNA"/>
</dbReference>
<name>X1JA49_9ZZZZ</name>